<dbReference type="PANTHER" id="PTHR31302:SF20">
    <property type="entry name" value="CONSERVED PROTEIN"/>
    <property type="match status" value="1"/>
</dbReference>
<gene>
    <name evidence="2" type="ORF">UFOPK1410_00766</name>
</gene>
<accession>A0A6J6BVA2</accession>
<evidence type="ECO:0000259" key="1">
    <source>
        <dbReference type="Pfam" id="PF00149"/>
    </source>
</evidence>
<dbReference type="GO" id="GO:0008758">
    <property type="term" value="F:UDP-2,3-diacylglucosamine hydrolase activity"/>
    <property type="evidence" value="ECO:0007669"/>
    <property type="project" value="TreeGrafter"/>
</dbReference>
<protein>
    <submittedName>
        <fullName evidence="2">Unannotated protein</fullName>
    </submittedName>
</protein>
<sequence length="295" mass="32052">MEWLLALVGLGLLAAIWGIGIERHLYTVRQTEIAGVLPAGSKPIRVLHISDFHLAPWQKRKQRFIAELANLNPDLVVNTGDNLGHRNAIDPVVESLTPLMRYPGVFAHGSNDYEAPSLRNPLSYLLHPSKPQHGHPLDTERMTSAFESGGWLNLNNKGGALEVGGLRIGFIGLDDGHDGKDDVASIPAQVRSQTAIDLRIAVTHAPYLRFIELFTEADASVIFAGHTHGGQVCLPGNRALVTNCDLPTRYARGLSAWSFGGKNSILNVCAGLGTSIFAPVRLFCRPEVRLVTLLP</sequence>
<organism evidence="2">
    <name type="scientific">freshwater metagenome</name>
    <dbReference type="NCBI Taxonomy" id="449393"/>
    <lineage>
        <taxon>unclassified sequences</taxon>
        <taxon>metagenomes</taxon>
        <taxon>ecological metagenomes</taxon>
    </lineage>
</organism>
<dbReference type="SUPFAM" id="SSF56300">
    <property type="entry name" value="Metallo-dependent phosphatases"/>
    <property type="match status" value="1"/>
</dbReference>
<dbReference type="GO" id="GO:0016020">
    <property type="term" value="C:membrane"/>
    <property type="evidence" value="ECO:0007669"/>
    <property type="project" value="GOC"/>
</dbReference>
<dbReference type="Gene3D" id="3.60.21.10">
    <property type="match status" value="1"/>
</dbReference>
<dbReference type="EMBL" id="CAEZSH010000093">
    <property type="protein sequence ID" value="CAB4542233.1"/>
    <property type="molecule type" value="Genomic_DNA"/>
</dbReference>
<dbReference type="PANTHER" id="PTHR31302">
    <property type="entry name" value="TRANSMEMBRANE PROTEIN WITH METALLOPHOSPHOESTERASE DOMAIN-RELATED"/>
    <property type="match status" value="1"/>
</dbReference>
<proteinExistence type="predicted"/>
<dbReference type="Pfam" id="PF00149">
    <property type="entry name" value="Metallophos"/>
    <property type="match status" value="1"/>
</dbReference>
<evidence type="ECO:0000313" key="2">
    <source>
        <dbReference type="EMBL" id="CAB4542233.1"/>
    </source>
</evidence>
<dbReference type="AlphaFoldDB" id="A0A6J6BVA2"/>
<dbReference type="InterPro" id="IPR029052">
    <property type="entry name" value="Metallo-depent_PP-like"/>
</dbReference>
<dbReference type="InterPro" id="IPR051158">
    <property type="entry name" value="Metallophosphoesterase_sf"/>
</dbReference>
<feature type="domain" description="Calcineurin-like phosphoesterase" evidence="1">
    <location>
        <begin position="44"/>
        <end position="229"/>
    </location>
</feature>
<reference evidence="2" key="1">
    <citation type="submission" date="2020-05" db="EMBL/GenBank/DDBJ databases">
        <authorList>
            <person name="Chiriac C."/>
            <person name="Salcher M."/>
            <person name="Ghai R."/>
            <person name="Kavagutti S V."/>
        </authorList>
    </citation>
    <scope>NUCLEOTIDE SEQUENCE</scope>
</reference>
<name>A0A6J6BVA2_9ZZZZ</name>
<dbReference type="InterPro" id="IPR004843">
    <property type="entry name" value="Calcineurin-like_PHP"/>
</dbReference>
<dbReference type="GO" id="GO:0009245">
    <property type="term" value="P:lipid A biosynthetic process"/>
    <property type="evidence" value="ECO:0007669"/>
    <property type="project" value="TreeGrafter"/>
</dbReference>